<proteinExistence type="predicted"/>
<accession>A0A6A0A8Q5</accession>
<gene>
    <name evidence="1" type="ORF">HaLaN_27703</name>
</gene>
<evidence type="ECO:0000313" key="1">
    <source>
        <dbReference type="EMBL" id="GFH29099.1"/>
    </source>
</evidence>
<feature type="non-terminal residue" evidence="1">
    <location>
        <position position="75"/>
    </location>
</feature>
<dbReference type="SUPFAM" id="SSF50891">
    <property type="entry name" value="Cyclophilin-like"/>
    <property type="match status" value="1"/>
</dbReference>
<dbReference type="AlphaFoldDB" id="A0A6A0A8Q5"/>
<dbReference type="EMBL" id="BLLF01004181">
    <property type="protein sequence ID" value="GFH29099.1"/>
    <property type="molecule type" value="Genomic_DNA"/>
</dbReference>
<organism evidence="1 2">
    <name type="scientific">Haematococcus lacustris</name>
    <name type="common">Green alga</name>
    <name type="synonym">Haematococcus pluvialis</name>
    <dbReference type="NCBI Taxonomy" id="44745"/>
    <lineage>
        <taxon>Eukaryota</taxon>
        <taxon>Viridiplantae</taxon>
        <taxon>Chlorophyta</taxon>
        <taxon>core chlorophytes</taxon>
        <taxon>Chlorophyceae</taxon>
        <taxon>CS clade</taxon>
        <taxon>Chlamydomonadales</taxon>
        <taxon>Haematococcaceae</taxon>
        <taxon>Haematococcus</taxon>
    </lineage>
</organism>
<dbReference type="InterPro" id="IPR029000">
    <property type="entry name" value="Cyclophilin-like_dom_sf"/>
</dbReference>
<comment type="caution">
    <text evidence="1">The sequence shown here is derived from an EMBL/GenBank/DDBJ whole genome shotgun (WGS) entry which is preliminary data.</text>
</comment>
<feature type="non-terminal residue" evidence="1">
    <location>
        <position position="1"/>
    </location>
</feature>
<reference evidence="1 2" key="1">
    <citation type="submission" date="2020-02" db="EMBL/GenBank/DDBJ databases">
        <title>Draft genome sequence of Haematococcus lacustris strain NIES-144.</title>
        <authorList>
            <person name="Morimoto D."/>
            <person name="Nakagawa S."/>
            <person name="Yoshida T."/>
            <person name="Sawayama S."/>
        </authorList>
    </citation>
    <scope>NUCLEOTIDE SEQUENCE [LARGE SCALE GENOMIC DNA]</scope>
    <source>
        <strain evidence="1 2">NIES-144</strain>
    </source>
</reference>
<sequence>MRAYWRAKWGERPKQGTVFYRIVDRFIIQGGGSTDSVFGGPTLHVQQREGQRHFAVLHPHGPCPALGWPLPSLWR</sequence>
<dbReference type="Proteomes" id="UP000485058">
    <property type="component" value="Unassembled WGS sequence"/>
</dbReference>
<name>A0A6A0A8Q5_HAELA</name>
<evidence type="ECO:0000313" key="2">
    <source>
        <dbReference type="Proteomes" id="UP000485058"/>
    </source>
</evidence>
<keyword evidence="2" id="KW-1185">Reference proteome</keyword>
<protein>
    <submittedName>
        <fullName evidence="1">Uncharacterized protein</fullName>
    </submittedName>
</protein>